<dbReference type="InterPro" id="IPR013693">
    <property type="entry name" value="SpoIID/LytB_N"/>
</dbReference>
<accession>A0A316A579</accession>
<evidence type="ECO:0000256" key="1">
    <source>
        <dbReference type="SAM" id="MobiDB-lite"/>
    </source>
</evidence>
<evidence type="ECO:0000259" key="2">
    <source>
        <dbReference type="Pfam" id="PF08486"/>
    </source>
</evidence>
<keyword evidence="4" id="KW-1185">Reference proteome</keyword>
<feature type="compositionally biased region" description="Basic and acidic residues" evidence="1">
    <location>
        <begin position="36"/>
        <end position="48"/>
    </location>
</feature>
<dbReference type="Pfam" id="PF08486">
    <property type="entry name" value="SpoIID"/>
    <property type="match status" value="1"/>
</dbReference>
<dbReference type="AlphaFoldDB" id="A0A316A579"/>
<dbReference type="GO" id="GO:0030435">
    <property type="term" value="P:sporulation resulting in formation of a cellular spore"/>
    <property type="evidence" value="ECO:0007669"/>
    <property type="project" value="InterPro"/>
</dbReference>
<organism evidence="3 4">
    <name type="scientific">Quadrisphaera granulorum</name>
    <dbReference type="NCBI Taxonomy" id="317664"/>
    <lineage>
        <taxon>Bacteria</taxon>
        <taxon>Bacillati</taxon>
        <taxon>Actinomycetota</taxon>
        <taxon>Actinomycetes</taxon>
        <taxon>Kineosporiales</taxon>
        <taxon>Kineosporiaceae</taxon>
        <taxon>Quadrisphaera</taxon>
    </lineage>
</organism>
<sequence>MLTSAVKAASRPAEVIAVHHQSPSAPRHAPRHARRPERPSEGSSERSGARHRRGRWWHKPAALLAVVAAAAGAVQLGHGEAAEAATSQVTLTGHGFGHGRGLSQWGSYGYAVDKGWDSGRILDHYYGGTKPGTVGDDEISVRLMGVDGAQTIMLTSGADFYVNDLFIGAGSGARFTRQNGTWILTTTLGGCKGTDSFGPWDMGANPAVWLANDAGEDRSKMFTVCNNGLQYRGNFRPAIDSTGGTHLVNFVRLEQYLRGVVPAESPAAWGDAGGGAGMAALEAQAVAARSYSRAENRYSYAQTCDTTACQVYGGVAREDRRTDTAIRNTAGVVRRDSKGGVVRTEFSASTGGWTAGGAFPAVEDLGDSRSPHHDWKVVVDGPAISRAWPQIGAFSSMQVTARNGLGDDGGRATKVVVTGSSGSVTTTGNDVRSKLGLKSDWFSVITPSSQSWMLRGSTDGGEPAITARFGGPKDTTLACDFAGDGRDGLTSYRNGVWTMRESASTPDPNAVTPADATISYGAGWMLPVCGDWDGDGKDGVGVYDTRTGTWYLRNSFSAGDAEIKVQYGWSAALPVVGDWDGDGKDSLGVYAGGTWMVRNSTTPGRPDTTVQYGWQGATPVSGDWDGAGRSGIGVFSGGRWLLRDTVSPGDPDRAFDYGVPGDAPVVGRWTAGSDGAGITRPTA</sequence>
<dbReference type="InterPro" id="IPR028994">
    <property type="entry name" value="Integrin_alpha_N"/>
</dbReference>
<name>A0A316A579_9ACTN</name>
<gene>
    <name evidence="3" type="ORF">BXY45_11568</name>
</gene>
<dbReference type="EMBL" id="QGDQ01000015">
    <property type="protein sequence ID" value="PWJ53051.1"/>
    <property type="molecule type" value="Genomic_DNA"/>
</dbReference>
<dbReference type="Proteomes" id="UP000245469">
    <property type="component" value="Unassembled WGS sequence"/>
</dbReference>
<feature type="region of interest" description="Disordered" evidence="1">
    <location>
        <begin position="1"/>
        <end position="54"/>
    </location>
</feature>
<comment type="caution">
    <text evidence="3">The sequence shown here is derived from an EMBL/GenBank/DDBJ whole genome shotgun (WGS) entry which is preliminary data.</text>
</comment>
<proteinExistence type="predicted"/>
<evidence type="ECO:0000313" key="3">
    <source>
        <dbReference type="EMBL" id="PWJ53051.1"/>
    </source>
</evidence>
<feature type="domain" description="Sporulation stage II protein D amidase enhancer LytB N-terminal" evidence="2">
    <location>
        <begin position="243"/>
        <end position="333"/>
    </location>
</feature>
<dbReference type="InterPro" id="IPR013486">
    <property type="entry name" value="SpoIID/LytB"/>
</dbReference>
<evidence type="ECO:0000313" key="4">
    <source>
        <dbReference type="Proteomes" id="UP000245469"/>
    </source>
</evidence>
<protein>
    <submittedName>
        <fullName evidence="3">SpoIID/LytB domain protein</fullName>
    </submittedName>
</protein>
<dbReference type="SUPFAM" id="SSF69318">
    <property type="entry name" value="Integrin alpha N-terminal domain"/>
    <property type="match status" value="1"/>
</dbReference>
<dbReference type="NCBIfam" id="TIGR02669">
    <property type="entry name" value="SpoIID_LytB"/>
    <property type="match status" value="1"/>
</dbReference>
<reference evidence="3 4" key="1">
    <citation type="submission" date="2018-03" db="EMBL/GenBank/DDBJ databases">
        <title>Genomic Encyclopedia of Archaeal and Bacterial Type Strains, Phase II (KMG-II): from individual species to whole genera.</title>
        <authorList>
            <person name="Goeker M."/>
        </authorList>
    </citation>
    <scope>NUCLEOTIDE SEQUENCE [LARGE SCALE GENOMIC DNA]</scope>
    <source>
        <strain evidence="3 4">DSM 44889</strain>
    </source>
</reference>